<feature type="compositionally biased region" description="Polar residues" evidence="4">
    <location>
        <begin position="920"/>
        <end position="930"/>
    </location>
</feature>
<evidence type="ECO:0000313" key="6">
    <source>
        <dbReference type="Proteomes" id="UP000028582"/>
    </source>
</evidence>
<dbReference type="OrthoDB" id="112353at2759"/>
<dbReference type="PANTHER" id="PTHR24171">
    <property type="entry name" value="ANKYRIN REPEAT DOMAIN-CONTAINING PROTEIN 39-RELATED"/>
    <property type="match status" value="1"/>
</dbReference>
<feature type="region of interest" description="Disordered" evidence="4">
    <location>
        <begin position="878"/>
        <end position="931"/>
    </location>
</feature>
<gene>
    <name evidence="5" type="ORF">F444_15955</name>
</gene>
<evidence type="ECO:0000256" key="1">
    <source>
        <dbReference type="ARBA" id="ARBA00022737"/>
    </source>
</evidence>
<feature type="region of interest" description="Disordered" evidence="4">
    <location>
        <begin position="1015"/>
        <end position="1058"/>
    </location>
</feature>
<dbReference type="Gene3D" id="1.25.40.20">
    <property type="entry name" value="Ankyrin repeat-containing domain"/>
    <property type="match status" value="1"/>
</dbReference>
<organism evidence="5 6">
    <name type="scientific">Phytophthora nicotianae P1976</name>
    <dbReference type="NCBI Taxonomy" id="1317066"/>
    <lineage>
        <taxon>Eukaryota</taxon>
        <taxon>Sar</taxon>
        <taxon>Stramenopiles</taxon>
        <taxon>Oomycota</taxon>
        <taxon>Peronosporomycetes</taxon>
        <taxon>Peronosporales</taxon>
        <taxon>Peronosporaceae</taxon>
        <taxon>Phytophthora</taxon>
    </lineage>
</organism>
<proteinExistence type="predicted"/>
<feature type="compositionally biased region" description="Polar residues" evidence="4">
    <location>
        <begin position="903"/>
        <end position="912"/>
    </location>
</feature>
<evidence type="ECO:0000256" key="4">
    <source>
        <dbReference type="SAM" id="MobiDB-lite"/>
    </source>
</evidence>
<name>A0A080ZK50_PHYNI</name>
<dbReference type="PROSITE" id="PS50088">
    <property type="entry name" value="ANK_REPEAT"/>
    <property type="match status" value="2"/>
</dbReference>
<evidence type="ECO:0000256" key="3">
    <source>
        <dbReference type="PROSITE-ProRule" id="PRU00023"/>
    </source>
</evidence>
<dbReference type="EMBL" id="ANJA01002931">
    <property type="protein sequence ID" value="ETO67011.1"/>
    <property type="molecule type" value="Genomic_DNA"/>
</dbReference>
<feature type="repeat" description="ANK" evidence="3">
    <location>
        <begin position="1532"/>
        <end position="1564"/>
    </location>
</feature>
<dbReference type="SMART" id="SM00248">
    <property type="entry name" value="ANK"/>
    <property type="match status" value="2"/>
</dbReference>
<dbReference type="PROSITE" id="PS50297">
    <property type="entry name" value="ANK_REP_REGION"/>
    <property type="match status" value="1"/>
</dbReference>
<evidence type="ECO:0000313" key="5">
    <source>
        <dbReference type="EMBL" id="ETO67011.1"/>
    </source>
</evidence>
<feature type="compositionally biased region" description="Polar residues" evidence="4">
    <location>
        <begin position="468"/>
        <end position="477"/>
    </location>
</feature>
<feature type="repeat" description="ANK" evidence="3">
    <location>
        <begin position="1499"/>
        <end position="1531"/>
    </location>
</feature>
<comment type="caution">
    <text evidence="5">The sequence shown here is derived from an EMBL/GenBank/DDBJ whole genome shotgun (WGS) entry which is preliminary data.</text>
</comment>
<dbReference type="InterPro" id="IPR002110">
    <property type="entry name" value="Ankyrin_rpt"/>
</dbReference>
<dbReference type="InterPro" id="IPR036770">
    <property type="entry name" value="Ankyrin_rpt-contain_sf"/>
</dbReference>
<sequence>MATSSMMKDYVRRQLRYWVDDFKDEMLPRDFMTKAYTKTQLVLLDIHLKPHRVAAVLHLPSPLLVTTVHCIELTIAVPSWTDKDKEAAHKPVLIHMNELLVQVHNMWECSSKIRRAAEERVQAALLEPDPLGSTAAMFEYARDVNNRTKLVVDKLRVQIFIGGVSRVEFVLADLNARTTDALWQDVKDPTTCVEYSPDHLVQTRFKAMSFMLSAGVIFAGDTAKTGSQTIRLMTKVSVVIRVTRFYHRNEIADSWRRQTQLVELNFGAVKLELGIAEFMEVYTVASTLCNWILNGRSSLSEPLDGMAADREPLGAGVSGIDQPNIELQITFRGTIEAKLKFTSPTEGPQELFLIADRGAGSIIIHRHGVRELQLSLHELAVRFRGYVVFRLKPDREVFHLEERLTSLSVKWWVQSVLCRIDDDLATVLTEMYQFVNEKEQVIVIRCGTCHQQISLDMIDVHVCPPRNGSKSLPSARQGSRRNSFSESSSAEIGSLEIKENMRENLHVSGPPKVHVVLHVNELEMQTGSRLVLILLKLFDVREGQEITGRDVTTKLSNLRLTTESNEFVGDTIFVPALPLALQMLECSLQGCGCVLRSKGTTNHQNTSQGILHGYRLPARLFLDIAHCTISAQECFVTTDRIQVRSSFSDGSRVCSSSQPQLSFHVNMDKIRCQLDDALFKLTRKVIEHIGGSSSSKNSSLITTLFLGVLQIRAIEFTLQNEGAAEARAKSLLKQAIVVFDNQLGFLCTQSSLDFKTIINSQTMKFVHRQTPVTRTNAEHLVPLYNTELSTRNETKVQNVVMDASTNETEPEECVITPTEDFEKGSCAATSEEDEKTATKATPITPPELEREDASRCIQRMVRRKQLVRQQEQRFKVDDYEPGVVKHAQTASNPQSSRDFDSPVNPTSTTASVNDLGGGNNSNSPMLTSPKASLGIPSPIMVLGPDTDLAGEIRDGFTKLMSPLNRTRRPSESIRGGINKLMGPINRTLLPTPSIKRRSSVESTAPMVEIATYKVTVSETSRREPESPSPKKSQELREVQPNAASEPSSKDKPPSPQMEPDFEIKAVSLAPDDSAETRQNELSEATLAALPDVVRVLVQIGECRLCVPINPREKVDYLCREIVRRYNESFATDRGSISAVSLQDKHGGVFSPSDTVGFTLSVTPNELLFAYPHEHNGQIRSLARLATGSSRTTRSRNLQDLSTPQRTASGENVRYSKLPLPLAIALLANESERDLIRSGLCERTSEAAGEAWPDLALNAASLDAEKNPLIVEIAWHESCIEVTNGDAFALCRQLLGLCTSRATCKYVGKILRSRLKVDSMNPLVEWACRRKGAMQKEDGGDSSTQPPDHEQVVTASYEQLKKIQIHRLLEQIDMVLEHRRTIICKSGSGNNQQLKSKVTEHCTESITRSKRVHHRRRMLARQNQYEFNQKDDAIVQTDLIEISLTGGPVLPQQDDSISSSDSDLVERLIECAKNGDLRSFQRACTRATHCHVRLDTPGYMGWTAAHWAAREGHVHLLEHLTLCHANLDAVDLKGDTLLHKAAANGQPASCEWLLERGFSVKMRNNNNLTPLDLAQEHIVLSRRSNAAVLCEKILSDMNK</sequence>
<feature type="region of interest" description="Disordered" evidence="4">
    <location>
        <begin position="468"/>
        <end position="487"/>
    </location>
</feature>
<reference evidence="5 6" key="1">
    <citation type="submission" date="2013-11" db="EMBL/GenBank/DDBJ databases">
        <title>The Genome Sequence of Phytophthora parasitica P1976.</title>
        <authorList>
            <consortium name="The Broad Institute Genomics Platform"/>
            <person name="Russ C."/>
            <person name="Tyler B."/>
            <person name="Panabieres F."/>
            <person name="Shan W."/>
            <person name="Tripathy S."/>
            <person name="Grunwald N."/>
            <person name="Machado M."/>
            <person name="Johnson C.S."/>
            <person name="Walker B."/>
            <person name="Young S."/>
            <person name="Zeng Q."/>
            <person name="Gargeya S."/>
            <person name="Fitzgerald M."/>
            <person name="Haas B."/>
            <person name="Abouelleil A."/>
            <person name="Allen A.W."/>
            <person name="Alvarado L."/>
            <person name="Arachchi H.M."/>
            <person name="Berlin A.M."/>
            <person name="Chapman S.B."/>
            <person name="Gainer-Dewar J."/>
            <person name="Goldberg J."/>
            <person name="Griggs A."/>
            <person name="Gujja S."/>
            <person name="Hansen M."/>
            <person name="Howarth C."/>
            <person name="Imamovic A."/>
            <person name="Ireland A."/>
            <person name="Larimer J."/>
            <person name="McCowan C."/>
            <person name="Murphy C."/>
            <person name="Pearson M."/>
            <person name="Poon T.W."/>
            <person name="Priest M."/>
            <person name="Roberts A."/>
            <person name="Saif S."/>
            <person name="Shea T."/>
            <person name="Sisk P."/>
            <person name="Sykes S."/>
            <person name="Wortman J."/>
            <person name="Nusbaum C."/>
            <person name="Birren B."/>
        </authorList>
    </citation>
    <scope>NUCLEOTIDE SEQUENCE [LARGE SCALE GENOMIC DNA]</scope>
    <source>
        <strain evidence="5 6">P1976</strain>
    </source>
</reference>
<keyword evidence="2 3" id="KW-0040">ANK repeat</keyword>
<feature type="region of interest" description="Disordered" evidence="4">
    <location>
        <begin position="1187"/>
        <end position="1209"/>
    </location>
</feature>
<dbReference type="Pfam" id="PF12796">
    <property type="entry name" value="Ank_2"/>
    <property type="match status" value="1"/>
</dbReference>
<feature type="region of interest" description="Disordered" evidence="4">
    <location>
        <begin position="817"/>
        <end position="854"/>
    </location>
</feature>
<dbReference type="SUPFAM" id="SSF48403">
    <property type="entry name" value="Ankyrin repeat"/>
    <property type="match status" value="1"/>
</dbReference>
<evidence type="ECO:0000256" key="2">
    <source>
        <dbReference type="ARBA" id="ARBA00023043"/>
    </source>
</evidence>
<keyword evidence="1" id="KW-0677">Repeat</keyword>
<dbReference type="Proteomes" id="UP000028582">
    <property type="component" value="Unassembled WGS sequence"/>
</dbReference>
<accession>A0A080ZK50</accession>
<protein>
    <submittedName>
        <fullName evidence="5">Uncharacterized protein</fullName>
    </submittedName>
</protein>